<dbReference type="Gene3D" id="1.10.10.10">
    <property type="entry name" value="Winged helix-like DNA-binding domain superfamily/Winged helix DNA-binding domain"/>
    <property type="match status" value="1"/>
</dbReference>
<protein>
    <recommendedName>
        <fullName evidence="3">Plant methyltransferase dimerisation domain-containing protein</fullName>
    </recommendedName>
</protein>
<dbReference type="AlphaFoldDB" id="A0A453IWR1"/>
<reference evidence="1" key="4">
    <citation type="submission" date="2019-03" db="UniProtKB">
        <authorList>
            <consortium name="EnsemblPlants"/>
        </authorList>
    </citation>
    <scope>IDENTIFICATION</scope>
</reference>
<sequence length="142" mass="15534">MTQSIASKRAHHVFSMQLVASRDVLPKNNKCMVFIYIGALAQAVNKHTTPPSEIYNTMAAQAPTMAVPTDTQLIQAQAGLWRHSLCHLTAIALRCAVQLGIPTAIHRLGVTSCLILSLHCPSHHLRRHTLAMSCGCWPHQAP</sequence>
<reference evidence="1" key="3">
    <citation type="journal article" date="2017" name="Nature">
        <title>Genome sequence of the progenitor of the wheat D genome Aegilops tauschii.</title>
        <authorList>
            <person name="Luo M.C."/>
            <person name="Gu Y.Q."/>
            <person name="Puiu D."/>
            <person name="Wang H."/>
            <person name="Twardziok S.O."/>
            <person name="Deal K.R."/>
            <person name="Huo N."/>
            <person name="Zhu T."/>
            <person name="Wang L."/>
            <person name="Wang Y."/>
            <person name="McGuire P.E."/>
            <person name="Liu S."/>
            <person name="Long H."/>
            <person name="Ramasamy R.K."/>
            <person name="Rodriguez J.C."/>
            <person name="Van S.L."/>
            <person name="Yuan L."/>
            <person name="Wang Z."/>
            <person name="Xia Z."/>
            <person name="Xiao L."/>
            <person name="Anderson O.D."/>
            <person name="Ouyang S."/>
            <person name="Liang Y."/>
            <person name="Zimin A.V."/>
            <person name="Pertea G."/>
            <person name="Qi P."/>
            <person name="Bennetzen J.L."/>
            <person name="Dai X."/>
            <person name="Dawson M.W."/>
            <person name="Muller H.G."/>
            <person name="Kugler K."/>
            <person name="Rivarola-Duarte L."/>
            <person name="Spannagl M."/>
            <person name="Mayer K.F.X."/>
            <person name="Lu F.H."/>
            <person name="Bevan M.W."/>
            <person name="Leroy P."/>
            <person name="Li P."/>
            <person name="You F.M."/>
            <person name="Sun Q."/>
            <person name="Liu Z."/>
            <person name="Lyons E."/>
            <person name="Wicker T."/>
            <person name="Salzberg S.L."/>
            <person name="Devos K.M."/>
            <person name="Dvorak J."/>
        </authorList>
    </citation>
    <scope>NUCLEOTIDE SEQUENCE [LARGE SCALE GENOMIC DNA]</scope>
    <source>
        <strain evidence="1">cv. AL8/78</strain>
    </source>
</reference>
<proteinExistence type="predicted"/>
<evidence type="ECO:0008006" key="3">
    <source>
        <dbReference type="Google" id="ProtNLM"/>
    </source>
</evidence>
<keyword evidence="2" id="KW-1185">Reference proteome</keyword>
<dbReference type="InterPro" id="IPR036390">
    <property type="entry name" value="WH_DNA-bd_sf"/>
</dbReference>
<accession>A0A453IWR1</accession>
<dbReference type="InterPro" id="IPR036388">
    <property type="entry name" value="WH-like_DNA-bd_sf"/>
</dbReference>
<reference evidence="1" key="5">
    <citation type="journal article" date="2021" name="G3 (Bethesda)">
        <title>Aegilops tauschii genome assembly Aet v5.0 features greater sequence contiguity and improved annotation.</title>
        <authorList>
            <person name="Wang L."/>
            <person name="Zhu T."/>
            <person name="Rodriguez J.C."/>
            <person name="Deal K.R."/>
            <person name="Dubcovsky J."/>
            <person name="McGuire P.E."/>
            <person name="Lux T."/>
            <person name="Spannagl M."/>
            <person name="Mayer K.F.X."/>
            <person name="Baldrich P."/>
            <person name="Meyers B.C."/>
            <person name="Huo N."/>
            <person name="Gu Y.Q."/>
            <person name="Zhou H."/>
            <person name="Devos K.M."/>
            <person name="Bennetzen J.L."/>
            <person name="Unver T."/>
            <person name="Budak H."/>
            <person name="Gulick P.J."/>
            <person name="Galiba G."/>
            <person name="Kalapos B."/>
            <person name="Nelson D.R."/>
            <person name="Li P."/>
            <person name="You F.M."/>
            <person name="Luo M.C."/>
            <person name="Dvorak J."/>
        </authorList>
    </citation>
    <scope>NUCLEOTIDE SEQUENCE [LARGE SCALE GENOMIC DNA]</scope>
    <source>
        <strain evidence="1">cv. AL8/78</strain>
    </source>
</reference>
<evidence type="ECO:0000313" key="2">
    <source>
        <dbReference type="Proteomes" id="UP000015105"/>
    </source>
</evidence>
<organism evidence="1 2">
    <name type="scientific">Aegilops tauschii subsp. strangulata</name>
    <name type="common">Goatgrass</name>
    <dbReference type="NCBI Taxonomy" id="200361"/>
    <lineage>
        <taxon>Eukaryota</taxon>
        <taxon>Viridiplantae</taxon>
        <taxon>Streptophyta</taxon>
        <taxon>Embryophyta</taxon>
        <taxon>Tracheophyta</taxon>
        <taxon>Spermatophyta</taxon>
        <taxon>Magnoliopsida</taxon>
        <taxon>Liliopsida</taxon>
        <taxon>Poales</taxon>
        <taxon>Poaceae</taxon>
        <taxon>BOP clade</taxon>
        <taxon>Pooideae</taxon>
        <taxon>Triticodae</taxon>
        <taxon>Triticeae</taxon>
        <taxon>Triticinae</taxon>
        <taxon>Aegilops</taxon>
    </lineage>
</organism>
<dbReference type="SUPFAM" id="SSF46785">
    <property type="entry name" value="Winged helix' DNA-binding domain"/>
    <property type="match status" value="1"/>
</dbReference>
<reference evidence="2" key="2">
    <citation type="journal article" date="2017" name="Nat. Plants">
        <title>The Aegilops tauschii genome reveals multiple impacts of transposons.</title>
        <authorList>
            <person name="Zhao G."/>
            <person name="Zou C."/>
            <person name="Li K."/>
            <person name="Wang K."/>
            <person name="Li T."/>
            <person name="Gao L."/>
            <person name="Zhang X."/>
            <person name="Wang H."/>
            <person name="Yang Z."/>
            <person name="Liu X."/>
            <person name="Jiang W."/>
            <person name="Mao L."/>
            <person name="Kong X."/>
            <person name="Jiao Y."/>
            <person name="Jia J."/>
        </authorList>
    </citation>
    <scope>NUCLEOTIDE SEQUENCE [LARGE SCALE GENOMIC DNA]</scope>
    <source>
        <strain evidence="2">cv. AL8/78</strain>
    </source>
</reference>
<reference evidence="2" key="1">
    <citation type="journal article" date="2014" name="Science">
        <title>Ancient hybridizations among the ancestral genomes of bread wheat.</title>
        <authorList>
            <consortium name="International Wheat Genome Sequencing Consortium,"/>
            <person name="Marcussen T."/>
            <person name="Sandve S.R."/>
            <person name="Heier L."/>
            <person name="Spannagl M."/>
            <person name="Pfeifer M."/>
            <person name="Jakobsen K.S."/>
            <person name="Wulff B.B."/>
            <person name="Steuernagel B."/>
            <person name="Mayer K.F."/>
            <person name="Olsen O.A."/>
        </authorList>
    </citation>
    <scope>NUCLEOTIDE SEQUENCE [LARGE SCALE GENOMIC DNA]</scope>
    <source>
        <strain evidence="2">cv. AL8/78</strain>
    </source>
</reference>
<dbReference type="Gramene" id="AET4Gv20708500.2">
    <property type="protein sequence ID" value="AET4Gv20708500.2"/>
    <property type="gene ID" value="AET4Gv20708500"/>
</dbReference>
<name>A0A453IWR1_AEGTS</name>
<dbReference type="Proteomes" id="UP000015105">
    <property type="component" value="Chromosome 4D"/>
</dbReference>
<evidence type="ECO:0000313" key="1">
    <source>
        <dbReference type="EnsemblPlants" id="AET4Gv20708500.2"/>
    </source>
</evidence>
<dbReference type="EnsemblPlants" id="AET4Gv20708500.2">
    <property type="protein sequence ID" value="AET4Gv20708500.2"/>
    <property type="gene ID" value="AET4Gv20708500"/>
</dbReference>